<feature type="transmembrane region" description="Helical" evidence="1">
    <location>
        <begin position="307"/>
        <end position="325"/>
    </location>
</feature>
<keyword evidence="1" id="KW-0472">Membrane</keyword>
<dbReference type="EMBL" id="WKQN01000010">
    <property type="protein sequence ID" value="MSC63760.1"/>
    <property type="molecule type" value="Genomic_DNA"/>
</dbReference>
<name>A0A844DTR8_9FIRM</name>
<dbReference type="InterPro" id="IPR049458">
    <property type="entry name" value="EpsG-like"/>
</dbReference>
<feature type="transmembrane region" description="Helical" evidence="1">
    <location>
        <begin position="165"/>
        <end position="186"/>
    </location>
</feature>
<evidence type="ECO:0008006" key="4">
    <source>
        <dbReference type="Google" id="ProtNLM"/>
    </source>
</evidence>
<organism evidence="2 3">
    <name type="scientific">Faecalibacterium prausnitzii</name>
    <dbReference type="NCBI Taxonomy" id="853"/>
    <lineage>
        <taxon>Bacteria</taxon>
        <taxon>Bacillati</taxon>
        <taxon>Bacillota</taxon>
        <taxon>Clostridia</taxon>
        <taxon>Eubacteriales</taxon>
        <taxon>Oscillospiraceae</taxon>
        <taxon>Faecalibacterium</taxon>
    </lineage>
</organism>
<dbReference type="Pfam" id="PF14897">
    <property type="entry name" value="EpsG"/>
    <property type="match status" value="1"/>
</dbReference>
<proteinExistence type="predicted"/>
<dbReference type="AlphaFoldDB" id="A0A844DTR8"/>
<evidence type="ECO:0000313" key="3">
    <source>
        <dbReference type="Proteomes" id="UP000461506"/>
    </source>
</evidence>
<feature type="transmembrane region" description="Helical" evidence="1">
    <location>
        <begin position="95"/>
        <end position="113"/>
    </location>
</feature>
<gene>
    <name evidence="2" type="ORF">GKD95_10560</name>
</gene>
<keyword evidence="1" id="KW-0812">Transmembrane</keyword>
<feature type="transmembrane region" description="Helical" evidence="1">
    <location>
        <begin position="228"/>
        <end position="247"/>
    </location>
</feature>
<keyword evidence="1" id="KW-1133">Transmembrane helix</keyword>
<dbReference type="Proteomes" id="UP000461506">
    <property type="component" value="Unassembled WGS sequence"/>
</dbReference>
<evidence type="ECO:0000256" key="1">
    <source>
        <dbReference type="SAM" id="Phobius"/>
    </source>
</evidence>
<evidence type="ECO:0000313" key="2">
    <source>
        <dbReference type="EMBL" id="MSC63760.1"/>
    </source>
</evidence>
<accession>A0A844DTR8</accession>
<protein>
    <recommendedName>
        <fullName evidence="4">EpsG family protein</fullName>
    </recommendedName>
</protein>
<reference evidence="2 3" key="1">
    <citation type="journal article" date="2019" name="Nat. Med.">
        <title>A library of human gut bacterial isolates paired with longitudinal multiomics data enables mechanistic microbiome research.</title>
        <authorList>
            <person name="Poyet M."/>
            <person name="Groussin M."/>
            <person name="Gibbons S.M."/>
            <person name="Avila-Pacheco J."/>
            <person name="Jiang X."/>
            <person name="Kearney S.M."/>
            <person name="Perrotta A.R."/>
            <person name="Berdy B."/>
            <person name="Zhao S."/>
            <person name="Lieberman T.D."/>
            <person name="Swanson P.K."/>
            <person name="Smith M."/>
            <person name="Roesemann S."/>
            <person name="Alexander J.E."/>
            <person name="Rich S.A."/>
            <person name="Livny J."/>
            <person name="Vlamakis H."/>
            <person name="Clish C."/>
            <person name="Bullock K."/>
            <person name="Deik A."/>
            <person name="Scott J."/>
            <person name="Pierce K.A."/>
            <person name="Xavier R.J."/>
            <person name="Alm E.J."/>
        </authorList>
    </citation>
    <scope>NUCLEOTIDE SEQUENCE [LARGE SCALE GENOMIC DNA]</scope>
    <source>
        <strain evidence="2 3">BIOML-A1</strain>
    </source>
</reference>
<sequence>MIPYYGLILWTGTLYGGIKHVRLKDKKKTFVCLAFLSTVLLQSLRAEYVGGDMVQYLRGYELSAQRGWLDPVFNFELIFRILIHTLAVFHVPRQGFIAIMSVLCQAPIFYFFYRRAKNPCLSILIYFTFGLFTFSFSGIRQMIAIGLFLLAVLQAEEEQWLKFTALILLAAMFHKSALIGIVVWPLSKIKVKNHIVHFLMLGAFIVEIFIAPAIIQVAATLFGSYNTIQFTGAYACFLLYALIWFISSLLIRCDAPWNLYINCMYLAAAIQCLGLYHMNIGRVGYYFAFFECLLIPESIEKSTRSKFLKMVLYCGCVVFCLLYFYKNTGWGYLGVSPYVPFWK</sequence>
<feature type="transmembrane region" description="Helical" evidence="1">
    <location>
        <begin position="198"/>
        <end position="222"/>
    </location>
</feature>
<feature type="transmembrane region" description="Helical" evidence="1">
    <location>
        <begin position="125"/>
        <end position="153"/>
    </location>
</feature>
<comment type="caution">
    <text evidence="2">The sequence shown here is derived from an EMBL/GenBank/DDBJ whole genome shotgun (WGS) entry which is preliminary data.</text>
</comment>
<dbReference type="RefSeq" id="WP_154277406.1">
    <property type="nucleotide sequence ID" value="NZ_WKQN01000010.1"/>
</dbReference>